<dbReference type="Gene3D" id="3.40.50.720">
    <property type="entry name" value="NAD(P)-binding Rossmann-like Domain"/>
    <property type="match status" value="1"/>
</dbReference>
<dbReference type="InterPro" id="IPR036291">
    <property type="entry name" value="NAD(P)-bd_dom_sf"/>
</dbReference>
<evidence type="ECO:0000256" key="1">
    <source>
        <dbReference type="ARBA" id="ARBA00006484"/>
    </source>
</evidence>
<dbReference type="Pfam" id="PF13561">
    <property type="entry name" value="adh_short_C2"/>
    <property type="match status" value="1"/>
</dbReference>
<dbReference type="PANTHER" id="PTHR42760:SF5">
    <property type="entry name" value="2-DEHYDRO-3-DEOXY-D-GLUCONATE 5-DEHYDROGENASE"/>
    <property type="match status" value="1"/>
</dbReference>
<dbReference type="OrthoDB" id="9803333at2"/>
<evidence type="ECO:0000256" key="2">
    <source>
        <dbReference type="ARBA" id="ARBA00023002"/>
    </source>
</evidence>
<protein>
    <submittedName>
        <fullName evidence="4">Glucose 1-dehydrogenase</fullName>
        <ecNumber evidence="4">1.1.1.47</ecNumber>
    </submittedName>
</protein>
<dbReference type="SMART" id="SM00822">
    <property type="entry name" value="PKS_KR"/>
    <property type="match status" value="1"/>
</dbReference>
<accession>A0A429XFR7</accession>
<dbReference type="AlphaFoldDB" id="A0A429XFR7"/>
<dbReference type="Proteomes" id="UP000287296">
    <property type="component" value="Unassembled WGS sequence"/>
</dbReference>
<dbReference type="FunFam" id="3.40.50.720:FF:000084">
    <property type="entry name" value="Short-chain dehydrogenase reductase"/>
    <property type="match status" value="1"/>
</dbReference>
<dbReference type="EC" id="1.1.1.47" evidence="4"/>
<dbReference type="InterPro" id="IPR057326">
    <property type="entry name" value="KR_dom"/>
</dbReference>
<organism evidence="4 5">
    <name type="scientific">Siminovitchia terrae</name>
    <name type="common">Bacillus terrae</name>
    <dbReference type="NCBI Taxonomy" id="1914933"/>
    <lineage>
        <taxon>Bacteria</taxon>
        <taxon>Bacillati</taxon>
        <taxon>Bacillota</taxon>
        <taxon>Bacilli</taxon>
        <taxon>Bacillales</taxon>
        <taxon>Bacillaceae</taxon>
        <taxon>Siminovitchia</taxon>
    </lineage>
</organism>
<sequence>MKLFSLEGKTAIVTGGGRGLGRSMALALAEAGADVAVTSRSENELVEVSKEIESYGRKSFYEALDIQNKNDFSSFVSNVNKEQGSVDILVNAAGLNVRRSFLDFTEEEWDFVMDVNLKGTMFACQAVIPYMKKQNSGRIINVASLSSVLGFKDMAAYAASKGAVSQLTKAMAVEFAENGINVNAIGPGYFSTKMTAPVFKDEQKNEWMMMRTPMKRTGTDQDLKGAAIFLASEASNFMTGQTLYIDGGWLVSA</sequence>
<dbReference type="RefSeq" id="WP_120115674.1">
    <property type="nucleotide sequence ID" value="NZ_QYTW02000001.1"/>
</dbReference>
<reference evidence="4 5" key="1">
    <citation type="submission" date="2018-12" db="EMBL/GenBank/DDBJ databases">
        <authorList>
            <person name="Sun L."/>
            <person name="Chen Z."/>
        </authorList>
    </citation>
    <scope>NUCLEOTIDE SEQUENCE [LARGE SCALE GENOMIC DNA]</scope>
    <source>
        <strain evidence="4 5">LMG 29736</strain>
    </source>
</reference>
<proteinExistence type="inferred from homology"/>
<dbReference type="PANTHER" id="PTHR42760">
    <property type="entry name" value="SHORT-CHAIN DEHYDROGENASES/REDUCTASES FAMILY MEMBER"/>
    <property type="match status" value="1"/>
</dbReference>
<dbReference type="InterPro" id="IPR002347">
    <property type="entry name" value="SDR_fam"/>
</dbReference>
<evidence type="ECO:0000313" key="5">
    <source>
        <dbReference type="Proteomes" id="UP000287296"/>
    </source>
</evidence>
<dbReference type="PRINTS" id="PR00080">
    <property type="entry name" value="SDRFAMILY"/>
</dbReference>
<keyword evidence="2 4" id="KW-0560">Oxidoreductase</keyword>
<gene>
    <name evidence="4" type="ORF">D5F11_002335</name>
</gene>
<feature type="domain" description="Ketoreductase" evidence="3">
    <location>
        <begin position="9"/>
        <end position="188"/>
    </location>
</feature>
<name>A0A429XFR7_SIMTE</name>
<dbReference type="EMBL" id="QYTW02000001">
    <property type="protein sequence ID" value="RST61733.1"/>
    <property type="molecule type" value="Genomic_DNA"/>
</dbReference>
<dbReference type="NCBIfam" id="NF005559">
    <property type="entry name" value="PRK07231.1"/>
    <property type="match status" value="1"/>
</dbReference>
<comment type="caution">
    <text evidence="4">The sequence shown here is derived from an EMBL/GenBank/DDBJ whole genome shotgun (WGS) entry which is preliminary data.</text>
</comment>
<dbReference type="GO" id="GO:0008206">
    <property type="term" value="P:bile acid metabolic process"/>
    <property type="evidence" value="ECO:0007669"/>
    <property type="project" value="UniProtKB-ARBA"/>
</dbReference>
<dbReference type="PROSITE" id="PS00061">
    <property type="entry name" value="ADH_SHORT"/>
    <property type="match status" value="1"/>
</dbReference>
<dbReference type="GO" id="GO:0047936">
    <property type="term" value="F:glucose 1-dehydrogenase [NAD(P)+] activity"/>
    <property type="evidence" value="ECO:0007669"/>
    <property type="project" value="UniProtKB-EC"/>
</dbReference>
<evidence type="ECO:0000259" key="3">
    <source>
        <dbReference type="SMART" id="SM00822"/>
    </source>
</evidence>
<dbReference type="SUPFAM" id="SSF51735">
    <property type="entry name" value="NAD(P)-binding Rossmann-fold domains"/>
    <property type="match status" value="1"/>
</dbReference>
<dbReference type="InterPro" id="IPR020904">
    <property type="entry name" value="Sc_DH/Rdtase_CS"/>
</dbReference>
<dbReference type="PRINTS" id="PR00081">
    <property type="entry name" value="GDHRDH"/>
</dbReference>
<evidence type="ECO:0000313" key="4">
    <source>
        <dbReference type="EMBL" id="RST61733.1"/>
    </source>
</evidence>
<comment type="similarity">
    <text evidence="1">Belongs to the short-chain dehydrogenases/reductases (SDR) family.</text>
</comment>